<evidence type="ECO:0000256" key="3">
    <source>
        <dbReference type="ARBA" id="ARBA00022691"/>
    </source>
</evidence>
<keyword evidence="2" id="KW-0808">Transferase</keyword>
<dbReference type="GO" id="GO:0032259">
    <property type="term" value="P:methylation"/>
    <property type="evidence" value="ECO:0007669"/>
    <property type="project" value="UniProtKB-KW"/>
</dbReference>
<sequence>MPQQRERVYMVGLRKDACVGPMDWTGLCGEGGDTSGRAVAGDGGSVRGILEPAESAAVAVAEISAEQWAALQRQFAARGCTLREREIALDGKAPPLISGYRNVGNITAKYICEEADGTRRDGGERRPRFLTPRECARLMGLPEWYRIPGDGLGFYKQAGNAVCPPVVEAVGERLLAALGL</sequence>
<protein>
    <recommendedName>
        <fullName evidence="5">DNA (cytosine-5-)-methyltransferase</fullName>
    </recommendedName>
</protein>
<dbReference type="AlphaFoldDB" id="A0A7S2M1X4"/>
<dbReference type="GO" id="GO:0008168">
    <property type="term" value="F:methyltransferase activity"/>
    <property type="evidence" value="ECO:0007669"/>
    <property type="project" value="UniProtKB-KW"/>
</dbReference>
<dbReference type="SUPFAM" id="SSF53335">
    <property type="entry name" value="S-adenosyl-L-methionine-dependent methyltransferases"/>
    <property type="match status" value="1"/>
</dbReference>
<dbReference type="EMBL" id="HBGW01071020">
    <property type="protein sequence ID" value="CAD9621101.1"/>
    <property type="molecule type" value="Transcribed_RNA"/>
</dbReference>
<reference evidence="4" key="1">
    <citation type="submission" date="2021-01" db="EMBL/GenBank/DDBJ databases">
        <authorList>
            <person name="Corre E."/>
            <person name="Pelletier E."/>
            <person name="Niang G."/>
            <person name="Scheremetjew M."/>
            <person name="Finn R."/>
            <person name="Kale V."/>
            <person name="Holt S."/>
            <person name="Cochrane G."/>
            <person name="Meng A."/>
            <person name="Brown T."/>
            <person name="Cohen L."/>
        </authorList>
    </citation>
    <scope>NUCLEOTIDE SEQUENCE</scope>
    <source>
        <strain evidence="4">RCC3387</strain>
    </source>
</reference>
<proteinExistence type="predicted"/>
<organism evidence="4">
    <name type="scientific">Zooxanthella nutricula</name>
    <dbReference type="NCBI Taxonomy" id="1333877"/>
    <lineage>
        <taxon>Eukaryota</taxon>
        <taxon>Sar</taxon>
        <taxon>Alveolata</taxon>
        <taxon>Dinophyceae</taxon>
        <taxon>Peridiniales</taxon>
        <taxon>Peridiniales incertae sedis</taxon>
        <taxon>Zooxanthella</taxon>
    </lineage>
</organism>
<accession>A0A7S2M1X4</accession>
<name>A0A7S2M1X4_9DINO</name>
<evidence type="ECO:0000256" key="2">
    <source>
        <dbReference type="ARBA" id="ARBA00022679"/>
    </source>
</evidence>
<dbReference type="Gene3D" id="3.90.120.10">
    <property type="entry name" value="DNA Methylase, subunit A, domain 2"/>
    <property type="match status" value="1"/>
</dbReference>
<evidence type="ECO:0000313" key="4">
    <source>
        <dbReference type="EMBL" id="CAD9621101.1"/>
    </source>
</evidence>
<dbReference type="PROSITE" id="PS00095">
    <property type="entry name" value="C5_MTASE_2"/>
    <property type="match status" value="1"/>
</dbReference>
<dbReference type="InterPro" id="IPR029063">
    <property type="entry name" value="SAM-dependent_MTases_sf"/>
</dbReference>
<keyword evidence="3" id="KW-0949">S-adenosyl-L-methionine</keyword>
<gene>
    <name evidence="4" type="ORF">BRAN1462_LOCUS45304</name>
</gene>
<keyword evidence="1" id="KW-0489">Methyltransferase</keyword>
<dbReference type="InterPro" id="IPR031303">
    <property type="entry name" value="C5_meth_CS"/>
</dbReference>
<dbReference type="Pfam" id="PF00145">
    <property type="entry name" value="DNA_methylase"/>
    <property type="match status" value="1"/>
</dbReference>
<evidence type="ECO:0008006" key="5">
    <source>
        <dbReference type="Google" id="ProtNLM"/>
    </source>
</evidence>
<dbReference type="InterPro" id="IPR001525">
    <property type="entry name" value="C5_MeTfrase"/>
</dbReference>
<evidence type="ECO:0000256" key="1">
    <source>
        <dbReference type="ARBA" id="ARBA00022603"/>
    </source>
</evidence>